<feature type="non-terminal residue" evidence="8">
    <location>
        <position position="725"/>
    </location>
</feature>
<evidence type="ECO:0000256" key="1">
    <source>
        <dbReference type="ARBA" id="ARBA00004245"/>
    </source>
</evidence>
<dbReference type="InterPro" id="IPR052855">
    <property type="entry name" value="CKAP2-like"/>
</dbReference>
<dbReference type="OrthoDB" id="6288182at2759"/>
<feature type="region of interest" description="Disordered" evidence="6">
    <location>
        <begin position="556"/>
        <end position="575"/>
    </location>
</feature>
<keyword evidence="4" id="KW-0597">Phosphoprotein</keyword>
<evidence type="ECO:0000256" key="5">
    <source>
        <dbReference type="ARBA" id="ARBA00023212"/>
    </source>
</evidence>
<evidence type="ECO:0000256" key="2">
    <source>
        <dbReference type="ARBA" id="ARBA00009468"/>
    </source>
</evidence>
<protein>
    <submittedName>
        <fullName evidence="8">Cytoskeleton-associated protein 2-like</fullName>
    </submittedName>
</protein>
<dbReference type="RefSeq" id="XP_020043273.1">
    <property type="nucleotide sequence ID" value="XM_020187684.1"/>
</dbReference>
<dbReference type="GO" id="GO:0072686">
    <property type="term" value="C:mitotic spindle"/>
    <property type="evidence" value="ECO:0007669"/>
    <property type="project" value="TreeGrafter"/>
</dbReference>
<feature type="region of interest" description="Disordered" evidence="6">
    <location>
        <begin position="629"/>
        <end position="656"/>
    </location>
</feature>
<feature type="compositionally biased region" description="Low complexity" evidence="6">
    <location>
        <begin position="123"/>
        <end position="142"/>
    </location>
</feature>
<evidence type="ECO:0000259" key="7">
    <source>
        <dbReference type="Pfam" id="PF15297"/>
    </source>
</evidence>
<dbReference type="KEGG" id="ccan:109702297"/>
<evidence type="ECO:0000256" key="3">
    <source>
        <dbReference type="ARBA" id="ARBA00022490"/>
    </source>
</evidence>
<feature type="compositionally biased region" description="Polar residues" evidence="6">
    <location>
        <begin position="640"/>
        <end position="650"/>
    </location>
</feature>
<dbReference type="PANTHER" id="PTHR47078:SF1">
    <property type="entry name" value="CYTOSKELETON-ASSOCIATED PROTEIN 2-LIKE"/>
    <property type="match status" value="1"/>
</dbReference>
<dbReference type="Pfam" id="PF15297">
    <property type="entry name" value="CKAP2_C"/>
    <property type="match status" value="1"/>
</dbReference>
<feature type="compositionally biased region" description="Polar residues" evidence="6">
    <location>
        <begin position="565"/>
        <end position="575"/>
    </location>
</feature>
<dbReference type="GO" id="GO:0005829">
    <property type="term" value="C:cytosol"/>
    <property type="evidence" value="ECO:0007669"/>
    <property type="project" value="TreeGrafter"/>
</dbReference>
<dbReference type="PANTHER" id="PTHR47078">
    <property type="entry name" value="CYTOSKELETON-ASSOCIATED PROTEIN 2-LIKE"/>
    <property type="match status" value="1"/>
</dbReference>
<feature type="compositionally biased region" description="Polar residues" evidence="6">
    <location>
        <begin position="298"/>
        <end position="321"/>
    </location>
</feature>
<dbReference type="CTD" id="150468"/>
<feature type="compositionally biased region" description="Basic and acidic residues" evidence="6">
    <location>
        <begin position="527"/>
        <end position="543"/>
    </location>
</feature>
<feature type="region of interest" description="Disordered" evidence="6">
    <location>
        <begin position="226"/>
        <end position="247"/>
    </location>
</feature>
<evidence type="ECO:0000313" key="8">
    <source>
        <dbReference type="RefSeq" id="XP_020043273.1"/>
    </source>
</evidence>
<comment type="similarity">
    <text evidence="2">Belongs to the CKAP2 family.</text>
</comment>
<keyword evidence="5" id="KW-0206">Cytoskeleton</keyword>
<feature type="region of interest" description="Disordered" evidence="6">
    <location>
        <begin position="524"/>
        <end position="551"/>
    </location>
</feature>
<feature type="region of interest" description="Disordered" evidence="6">
    <location>
        <begin position="298"/>
        <end position="326"/>
    </location>
</feature>
<name>A0A8B7WI13_CASCN</name>
<sequence length="725" mass="80764">MTRGRRAPPPTKSTAFNADVSCTFCQSKDPAQSSAEGLVPVGPPSPASDWQVSNVRKPMRAGRRAVLRPRLQARPLKKKLSLLESWWGLGPPLPPPRVSTNACPCFLQRTRLEKQEGHRVSPSRGSYRSAVVSASVSPGRGAQALKPRETSEPVVAKTVRGGPCKPCSSPARRCHCPHVGDKLGRPARVTAPVGSAAVRPRKERHRKLQEYLAAKGKLKNQNTKPYLKAKNTCPNPPPSNSSIRPKKGITNNAVLPVKSTRPVTIKIQPRSANITGSQKPKLEPPKLLNKRLTSTCASANPNYKLSSKSHQQHEAGSSTARELSKKPIRSPITQEWKTAKQQGTDQGNAKCTDFVDNTHVENSSLDGFLNELNKENLPQTLSKGLQKTDSELCNISKPKTDSYNQTKSSLGPKQVLGKSSVNSAVLKDRVNKQLIGETQIRTLPVKSQQLSRVACLARPREKPPRTVPPHFIQTLTRTQACNKSVAKDLIIYRNKCGRPNETKLQSYPATEQKVEHTKPRTYPNLIQRDHNNRHPNIKQDQKTLHPYPRPQKSCVLQKSKDTDQKPNLTTGSFNSVILSTPSTKANRTNGNKFNNILQQNTQTLESKLKKALPQNHFLNKTAPRTQAGITTINGRGVPNGAQTNPNIKKNTTAEDRRKQLEEWKKSKGKVYKRPPMEFKTKRKIIEEMNISFWKSIEKEEEKKEQLELSNKINNTLTKCLQLIEE</sequence>
<reference evidence="8" key="1">
    <citation type="submission" date="2025-08" db="UniProtKB">
        <authorList>
            <consortium name="RefSeq"/>
        </authorList>
    </citation>
    <scope>IDENTIFICATION</scope>
    <source>
        <tissue evidence="8">Leukocyte</tissue>
    </source>
</reference>
<dbReference type="GO" id="GO:0005813">
    <property type="term" value="C:centrosome"/>
    <property type="evidence" value="ECO:0007669"/>
    <property type="project" value="TreeGrafter"/>
</dbReference>
<gene>
    <name evidence="8" type="primary">LOC109702297</name>
</gene>
<dbReference type="AlphaFoldDB" id="A0A8B7WI13"/>
<proteinExistence type="inferred from homology"/>
<comment type="subcellular location">
    <subcellularLocation>
        <location evidence="1">Cytoplasm</location>
        <location evidence="1">Cytoskeleton</location>
    </subcellularLocation>
</comment>
<keyword evidence="3" id="KW-0963">Cytoplasm</keyword>
<feature type="region of interest" description="Disordered" evidence="6">
    <location>
        <begin position="30"/>
        <end position="61"/>
    </location>
</feature>
<accession>A0A8B7WI13</accession>
<feature type="domain" description="Cytoskeleton-associated protein 2 C-terminal" evidence="7">
    <location>
        <begin position="643"/>
        <end position="725"/>
    </location>
</feature>
<dbReference type="InterPro" id="IPR029197">
    <property type="entry name" value="CKAP2_C"/>
</dbReference>
<evidence type="ECO:0000256" key="4">
    <source>
        <dbReference type="ARBA" id="ARBA00022553"/>
    </source>
</evidence>
<feature type="region of interest" description="Disordered" evidence="6">
    <location>
        <begin position="114"/>
        <end position="162"/>
    </location>
</feature>
<organism evidence="8">
    <name type="scientific">Castor canadensis</name>
    <name type="common">American beaver</name>
    <dbReference type="NCBI Taxonomy" id="51338"/>
    <lineage>
        <taxon>Eukaryota</taxon>
        <taxon>Metazoa</taxon>
        <taxon>Chordata</taxon>
        <taxon>Craniata</taxon>
        <taxon>Vertebrata</taxon>
        <taxon>Euteleostomi</taxon>
        <taxon>Mammalia</taxon>
        <taxon>Eutheria</taxon>
        <taxon>Euarchontoglires</taxon>
        <taxon>Glires</taxon>
        <taxon>Rodentia</taxon>
        <taxon>Castorimorpha</taxon>
        <taxon>Castoridae</taxon>
        <taxon>Castor</taxon>
    </lineage>
</organism>
<evidence type="ECO:0000256" key="6">
    <source>
        <dbReference type="SAM" id="MobiDB-lite"/>
    </source>
</evidence>